<dbReference type="PROSITE" id="PS00211">
    <property type="entry name" value="ABC_TRANSPORTER_1"/>
    <property type="match status" value="1"/>
</dbReference>
<dbReference type="Gene3D" id="3.40.109.10">
    <property type="entry name" value="NADH Oxidase"/>
    <property type="match status" value="2"/>
</dbReference>
<evidence type="ECO:0000256" key="9">
    <source>
        <dbReference type="ARBA" id="ARBA00023136"/>
    </source>
</evidence>
<dbReference type="GO" id="GO:0016491">
    <property type="term" value="F:oxidoreductase activity"/>
    <property type="evidence" value="ECO:0007669"/>
    <property type="project" value="InterPro"/>
</dbReference>
<evidence type="ECO:0000256" key="11">
    <source>
        <dbReference type="SAM" id="MobiDB-lite"/>
    </source>
</evidence>
<evidence type="ECO:0008006" key="16">
    <source>
        <dbReference type="Google" id="ProtNLM"/>
    </source>
</evidence>
<dbReference type="PROSITE" id="PS50893">
    <property type="entry name" value="ABC_TRANSPORTER_2"/>
    <property type="match status" value="1"/>
</dbReference>
<dbReference type="SUPFAM" id="SSF52540">
    <property type="entry name" value="P-loop containing nucleoside triphosphate hydrolases"/>
    <property type="match status" value="1"/>
</dbReference>
<keyword evidence="6" id="KW-0547">Nucleotide-binding</keyword>
<sequence>MTQAPPAAASSLPRALADARSPRVPSTAPYLPEHPFPWGGPALSLDGAGSMGGRTVDLERALRLSLAVPHGTPGRLRPVASAGALHPVRAHLLLGPGCSLPPGRYAYDPHTHRVHPRGPAPTDAPPGAVVVLTVTAARTVAHYGHRAWPLLLLDAGHAAAALALAAAPAGVRVSLDADGAELSAAAGLPHAAEWQASRAGTEPELPLAALWLSPALGAVPPTAALAAWAALPCAFAPVWQPGAETTSPRELDSARTLLAHITAGHGSTWHPARRPAPVTDETLRTRRSAAPSALAHPPAPDLLARVLATAGDTRPDGPAWAAAIGGDTPGLLTAAGPLASGDARPTLARWAAGQQWIGTAGAVLVAHGCPADAPPALIRSSHLAAGYAAGVAQAHATALGLRSRPIGSWQQADLGAALGDAPGHDWIVHGLALAGTPGRAAHQATPLQPRPHHRLYRPPRPQRPRRARKNTHDAPPRTPARRPDRPPPLGRATALLAAVTLTHLAQAVLLAVVLSRIAQGDTSGLAPLLLSVLAVVLVRAALGRAQRLTAVTAGAAVRIRLRDTLLARLGELGPTAVTGARAGAVRATLVDGVEGVDAYVSRYLPQALITSAVPPLLLVAVALIEPYAALALGLALVLALFGPRWWDRLLARRGKEHWDSYEALAADYLEALQGMATLRAAGAVGRVRDRLEKRSAALHRATVAKLRVSLVDTGLTDLAVQGGTVAAVLVACSSAATGRTAATGTYLLLMLASECFRPVRDLSREWHAGYLGISAADGIAALRTAEPAVADRGTVDARWDTAPEIRFTDVHFTHPSSERPALDGITFTAPAGRTTAIVGPSGAGKSTLVSLLLRQRDPDSGRVTIAGTGTAAYRLASLRRGIAVVSQETYLFHATIAENLRIVRPAATDEQLRAAARTAGIDQEISAFPQGYDTLVGERGATLSGGQRQRLALARALLADAPVLILDEATSAVDERGEARIVRELLAASRGRTCLVVAHRLDAVRHADHIVVLDGGRVEESGDHSGLLADGGVYASLVAAGRPAQEEHAA</sequence>
<organism evidence="14 15">
    <name type="scientific">Streptomyces microflavus</name>
    <name type="common">Streptomyces lipmanii</name>
    <dbReference type="NCBI Taxonomy" id="1919"/>
    <lineage>
        <taxon>Bacteria</taxon>
        <taxon>Bacillati</taxon>
        <taxon>Actinomycetota</taxon>
        <taxon>Actinomycetes</taxon>
        <taxon>Kitasatosporales</taxon>
        <taxon>Streptomycetaceae</taxon>
        <taxon>Streptomyces</taxon>
    </lineage>
</organism>
<feature type="domain" description="ABC transmembrane type-1" evidence="13">
    <location>
        <begin position="492"/>
        <end position="771"/>
    </location>
</feature>
<protein>
    <recommendedName>
        <fullName evidence="16">ABC-type transport system involved in cytochrome bd biosynthesis, ATPase and permease components</fullName>
    </recommendedName>
</protein>
<dbReference type="FunFam" id="3.40.50.300:FF:000221">
    <property type="entry name" value="Multidrug ABC transporter ATP-binding protein"/>
    <property type="match status" value="1"/>
</dbReference>
<evidence type="ECO:0000256" key="10">
    <source>
        <dbReference type="ARBA" id="ARBA00023455"/>
    </source>
</evidence>
<evidence type="ECO:0000256" key="3">
    <source>
        <dbReference type="ARBA" id="ARBA00022475"/>
    </source>
</evidence>
<dbReference type="PANTHER" id="PTHR24221">
    <property type="entry name" value="ATP-BINDING CASSETTE SUB-FAMILY B"/>
    <property type="match status" value="1"/>
</dbReference>
<dbReference type="Proteomes" id="UP000498740">
    <property type="component" value="Unassembled WGS sequence"/>
</dbReference>
<dbReference type="GO" id="GO:0016887">
    <property type="term" value="F:ATP hydrolysis activity"/>
    <property type="evidence" value="ECO:0007669"/>
    <property type="project" value="InterPro"/>
</dbReference>
<feature type="compositionally biased region" description="Basic residues" evidence="11">
    <location>
        <begin position="450"/>
        <end position="469"/>
    </location>
</feature>
<dbReference type="SMART" id="SM00382">
    <property type="entry name" value="AAA"/>
    <property type="match status" value="1"/>
</dbReference>
<dbReference type="InterPro" id="IPR027417">
    <property type="entry name" value="P-loop_NTPase"/>
</dbReference>
<evidence type="ECO:0000259" key="12">
    <source>
        <dbReference type="PROSITE" id="PS50893"/>
    </source>
</evidence>
<feature type="compositionally biased region" description="Low complexity" evidence="11">
    <location>
        <begin position="1"/>
        <end position="19"/>
    </location>
</feature>
<comment type="caution">
    <text evidence="14">The sequence shown here is derived from an EMBL/GenBank/DDBJ whole genome shotgun (WGS) entry which is preliminary data.</text>
</comment>
<keyword evidence="9" id="KW-0472">Membrane</keyword>
<dbReference type="SUPFAM" id="SSF55469">
    <property type="entry name" value="FMN-dependent nitroreductase-like"/>
    <property type="match status" value="1"/>
</dbReference>
<dbReference type="SUPFAM" id="SSF90123">
    <property type="entry name" value="ABC transporter transmembrane region"/>
    <property type="match status" value="1"/>
</dbReference>
<dbReference type="InterPro" id="IPR003593">
    <property type="entry name" value="AAA+_ATPase"/>
</dbReference>
<dbReference type="AlphaFoldDB" id="A0A7J0D501"/>
<keyword evidence="8" id="KW-1133">Transmembrane helix</keyword>
<feature type="domain" description="ABC transporter" evidence="12">
    <location>
        <begin position="805"/>
        <end position="1040"/>
    </location>
</feature>
<dbReference type="PANTHER" id="PTHR24221:SF646">
    <property type="entry name" value="HAEMOLYSIN SECRETION ATP-BINDING PROTEIN"/>
    <property type="match status" value="1"/>
</dbReference>
<dbReference type="Gene3D" id="1.20.1560.10">
    <property type="entry name" value="ABC transporter type 1, transmembrane domain"/>
    <property type="match status" value="1"/>
</dbReference>
<dbReference type="GO" id="GO:0005524">
    <property type="term" value="F:ATP binding"/>
    <property type="evidence" value="ECO:0007669"/>
    <property type="project" value="UniProtKB-KW"/>
</dbReference>
<evidence type="ECO:0000256" key="8">
    <source>
        <dbReference type="ARBA" id="ARBA00022989"/>
    </source>
</evidence>
<feature type="region of interest" description="Disordered" evidence="11">
    <location>
        <begin position="438"/>
        <end position="490"/>
    </location>
</feature>
<proteinExistence type="inferred from homology"/>
<evidence type="ECO:0000313" key="15">
    <source>
        <dbReference type="Proteomes" id="UP000498740"/>
    </source>
</evidence>
<evidence type="ECO:0000256" key="2">
    <source>
        <dbReference type="ARBA" id="ARBA00022448"/>
    </source>
</evidence>
<dbReference type="InterPro" id="IPR036640">
    <property type="entry name" value="ABC1_TM_sf"/>
</dbReference>
<keyword evidence="5" id="KW-0812">Transmembrane</keyword>
<feature type="compositionally biased region" description="Basic and acidic residues" evidence="11">
    <location>
        <begin position="470"/>
        <end position="485"/>
    </location>
</feature>
<dbReference type="GO" id="GO:0005886">
    <property type="term" value="C:plasma membrane"/>
    <property type="evidence" value="ECO:0007669"/>
    <property type="project" value="UniProtKB-SubCell"/>
</dbReference>
<gene>
    <name evidence="14" type="ORF">Smic_75610</name>
</gene>
<evidence type="ECO:0000256" key="5">
    <source>
        <dbReference type="ARBA" id="ARBA00022692"/>
    </source>
</evidence>
<evidence type="ECO:0000256" key="7">
    <source>
        <dbReference type="ARBA" id="ARBA00022840"/>
    </source>
</evidence>
<comment type="similarity">
    <text evidence="10">Belongs to the ABC transporter superfamily. Siderophore-Fe(3+) uptake transporter (SIUT) (TC 3.A.1.21) family.</text>
</comment>
<evidence type="ECO:0000259" key="13">
    <source>
        <dbReference type="PROSITE" id="PS50929"/>
    </source>
</evidence>
<feature type="region of interest" description="Disordered" evidence="11">
    <location>
        <begin position="1"/>
        <end position="35"/>
    </location>
</feature>
<dbReference type="EMBL" id="BLWD01000001">
    <property type="protein sequence ID" value="GFN09005.1"/>
    <property type="molecule type" value="Genomic_DNA"/>
</dbReference>
<dbReference type="InterPro" id="IPR000415">
    <property type="entry name" value="Nitroreductase-like"/>
</dbReference>
<dbReference type="Pfam" id="PF00664">
    <property type="entry name" value="ABC_membrane"/>
    <property type="match status" value="1"/>
</dbReference>
<dbReference type="Gene3D" id="3.40.50.300">
    <property type="entry name" value="P-loop containing nucleotide triphosphate hydrolases"/>
    <property type="match status" value="1"/>
</dbReference>
<dbReference type="PROSITE" id="PS50929">
    <property type="entry name" value="ABC_TM1F"/>
    <property type="match status" value="1"/>
</dbReference>
<dbReference type="GO" id="GO:0140359">
    <property type="term" value="F:ABC-type transporter activity"/>
    <property type="evidence" value="ECO:0007669"/>
    <property type="project" value="InterPro"/>
</dbReference>
<keyword evidence="3" id="KW-1003">Cell membrane</keyword>
<dbReference type="InterPro" id="IPR039421">
    <property type="entry name" value="Type_1_exporter"/>
</dbReference>
<name>A0A7J0D501_STRMI</name>
<dbReference type="InterPro" id="IPR017871">
    <property type="entry name" value="ABC_transporter-like_CS"/>
</dbReference>
<keyword evidence="7" id="KW-0067">ATP-binding</keyword>
<accession>A0A7J0D501</accession>
<evidence type="ECO:0000256" key="6">
    <source>
        <dbReference type="ARBA" id="ARBA00022741"/>
    </source>
</evidence>
<dbReference type="GO" id="GO:0034040">
    <property type="term" value="F:ATPase-coupled lipid transmembrane transporter activity"/>
    <property type="evidence" value="ECO:0007669"/>
    <property type="project" value="TreeGrafter"/>
</dbReference>
<evidence type="ECO:0000256" key="1">
    <source>
        <dbReference type="ARBA" id="ARBA00004429"/>
    </source>
</evidence>
<dbReference type="InterPro" id="IPR003439">
    <property type="entry name" value="ABC_transporter-like_ATP-bd"/>
</dbReference>
<comment type="subcellular location">
    <subcellularLocation>
        <location evidence="1">Cell inner membrane</location>
        <topology evidence="1">Multi-pass membrane protein</topology>
    </subcellularLocation>
</comment>
<reference evidence="14 15" key="1">
    <citation type="submission" date="2020-05" db="EMBL/GenBank/DDBJ databases">
        <title>Whole genome shotgun sequence of Streptomyces microflavus NBRC 13062.</title>
        <authorList>
            <person name="Komaki H."/>
            <person name="Tamura T."/>
        </authorList>
    </citation>
    <scope>NUCLEOTIDE SEQUENCE [LARGE SCALE GENOMIC DNA]</scope>
    <source>
        <strain evidence="14 15">NBRC 13062</strain>
    </source>
</reference>
<dbReference type="InterPro" id="IPR011527">
    <property type="entry name" value="ABC1_TM_dom"/>
</dbReference>
<evidence type="ECO:0000313" key="14">
    <source>
        <dbReference type="EMBL" id="GFN09005.1"/>
    </source>
</evidence>
<keyword evidence="4" id="KW-0997">Cell inner membrane</keyword>
<dbReference type="Pfam" id="PF00005">
    <property type="entry name" value="ABC_tran"/>
    <property type="match status" value="1"/>
</dbReference>
<evidence type="ECO:0000256" key="4">
    <source>
        <dbReference type="ARBA" id="ARBA00022519"/>
    </source>
</evidence>
<keyword evidence="2" id="KW-0813">Transport</keyword>